<evidence type="ECO:0000313" key="12">
    <source>
        <dbReference type="RefSeq" id="XP_031560433.1"/>
    </source>
</evidence>
<dbReference type="Pfam" id="PF00001">
    <property type="entry name" value="7tm_1"/>
    <property type="match status" value="1"/>
</dbReference>
<evidence type="ECO:0000256" key="5">
    <source>
        <dbReference type="ARBA" id="ARBA00023136"/>
    </source>
</evidence>
<dbReference type="GO" id="GO:0005886">
    <property type="term" value="C:plasma membrane"/>
    <property type="evidence" value="ECO:0007669"/>
    <property type="project" value="TreeGrafter"/>
</dbReference>
<keyword evidence="3 9" id="KW-1133">Transmembrane helix</keyword>
<feature type="transmembrane region" description="Helical" evidence="9">
    <location>
        <begin position="287"/>
        <end position="308"/>
    </location>
</feature>
<proteinExistence type="inferred from homology"/>
<dbReference type="Proteomes" id="UP000515163">
    <property type="component" value="Unplaced"/>
</dbReference>
<comment type="similarity">
    <text evidence="8">Belongs to the G-protein coupled receptor 1 family.</text>
</comment>
<dbReference type="InterPro" id="IPR017452">
    <property type="entry name" value="GPCR_Rhodpsn_7TM"/>
</dbReference>
<organism evidence="11 12">
    <name type="scientific">Actinia tenebrosa</name>
    <name type="common">Australian red waratah sea anemone</name>
    <dbReference type="NCBI Taxonomy" id="6105"/>
    <lineage>
        <taxon>Eukaryota</taxon>
        <taxon>Metazoa</taxon>
        <taxon>Cnidaria</taxon>
        <taxon>Anthozoa</taxon>
        <taxon>Hexacorallia</taxon>
        <taxon>Actiniaria</taxon>
        <taxon>Actiniidae</taxon>
        <taxon>Actinia</taxon>
    </lineage>
</organism>
<keyword evidence="4 8" id="KW-0297">G-protein coupled receptor</keyword>
<evidence type="ECO:0000256" key="4">
    <source>
        <dbReference type="ARBA" id="ARBA00023040"/>
    </source>
</evidence>
<dbReference type="FunFam" id="1.20.1070.10:FF:000291">
    <property type="entry name" value="Predicted protein"/>
    <property type="match status" value="1"/>
</dbReference>
<dbReference type="GeneID" id="116296542"/>
<dbReference type="PANTHER" id="PTHR45695">
    <property type="entry name" value="LEUCOKININ RECEPTOR-RELATED"/>
    <property type="match status" value="1"/>
</dbReference>
<name>A0A6P8HYG4_ACTTE</name>
<dbReference type="Gene3D" id="1.20.1070.10">
    <property type="entry name" value="Rhodopsin 7-helix transmembrane proteins"/>
    <property type="match status" value="1"/>
</dbReference>
<reference evidence="12" key="1">
    <citation type="submission" date="2025-08" db="UniProtKB">
        <authorList>
            <consortium name="RefSeq"/>
        </authorList>
    </citation>
    <scope>IDENTIFICATION</scope>
    <source>
        <tissue evidence="12">Tentacle</tissue>
    </source>
</reference>
<evidence type="ECO:0000256" key="9">
    <source>
        <dbReference type="SAM" id="Phobius"/>
    </source>
</evidence>
<feature type="domain" description="G-protein coupled receptors family 1 profile" evidence="10">
    <location>
        <begin position="44"/>
        <end position="305"/>
    </location>
</feature>
<feature type="transmembrane region" description="Helical" evidence="9">
    <location>
        <begin position="64"/>
        <end position="82"/>
    </location>
</feature>
<evidence type="ECO:0000256" key="2">
    <source>
        <dbReference type="ARBA" id="ARBA00022692"/>
    </source>
</evidence>
<protein>
    <submittedName>
        <fullName evidence="12">Neuropeptide FF receptor 2-like</fullName>
    </submittedName>
</protein>
<sequence length="363" mass="41104">MSNFTLNGTESKVTEAVCFLHDSTGAKTGRVIPYCFIIPLSLVSNSLVVAIVCKDRRMHKTVNFFIVNMSIADLLATVVYMPRVVSIWLAGYEWQIDGIAGFIFCKMSVCLNQTSIAVSIFTVVAISLDRFFAVVFPLRVFITDKISQIIILCIWMAALLASFPQFYGIKTMRNNGLLYCFLELDKIFGEGAATAFYMFIMLGLFAIPLAITVILYSAILIALLKRRRVIGDALSNNDDRLRRQERTRKKVLKMVSMVVACFILCWLLYFIHSILYSYKIIVPCTVLYLRLLLAHLNSIVNPFIYWFFNENFRRGFRSIFAHSFPGVALSPRVFPLNSAQQTNDTCSSARRARIGETSNGRGE</sequence>
<dbReference type="RefSeq" id="XP_031560433.1">
    <property type="nucleotide sequence ID" value="XM_031704573.1"/>
</dbReference>
<dbReference type="CDD" id="cd00637">
    <property type="entry name" value="7tm_classA_rhodopsin-like"/>
    <property type="match status" value="1"/>
</dbReference>
<keyword evidence="5 9" id="KW-0472">Membrane</keyword>
<dbReference type="GO" id="GO:0004930">
    <property type="term" value="F:G protein-coupled receptor activity"/>
    <property type="evidence" value="ECO:0007669"/>
    <property type="project" value="UniProtKB-KW"/>
</dbReference>
<feature type="transmembrane region" description="Helical" evidence="9">
    <location>
        <begin position="149"/>
        <end position="169"/>
    </location>
</feature>
<evidence type="ECO:0000256" key="8">
    <source>
        <dbReference type="RuleBase" id="RU000688"/>
    </source>
</evidence>
<gene>
    <name evidence="12" type="primary">LOC116296542</name>
</gene>
<feature type="transmembrane region" description="Helical" evidence="9">
    <location>
        <begin position="116"/>
        <end position="142"/>
    </location>
</feature>
<dbReference type="FunCoup" id="A0A6P8HYG4">
    <property type="interactions" value="2156"/>
</dbReference>
<comment type="subcellular location">
    <subcellularLocation>
        <location evidence="1">Membrane</location>
        <topology evidence="1">Multi-pass membrane protein</topology>
    </subcellularLocation>
</comment>
<dbReference type="AlphaFoldDB" id="A0A6P8HYG4"/>
<evidence type="ECO:0000256" key="7">
    <source>
        <dbReference type="ARBA" id="ARBA00023224"/>
    </source>
</evidence>
<dbReference type="PRINTS" id="PR00237">
    <property type="entry name" value="GPCRRHODOPSN"/>
</dbReference>
<keyword evidence="7 8" id="KW-0807">Transducer</keyword>
<evidence type="ECO:0000259" key="10">
    <source>
        <dbReference type="PROSITE" id="PS50262"/>
    </source>
</evidence>
<feature type="transmembrane region" description="Helical" evidence="9">
    <location>
        <begin position="31"/>
        <end position="52"/>
    </location>
</feature>
<dbReference type="InParanoid" id="A0A6P8HYG4"/>
<keyword evidence="6 8" id="KW-0675">Receptor</keyword>
<dbReference type="KEGG" id="aten:116296542"/>
<feature type="transmembrane region" description="Helical" evidence="9">
    <location>
        <begin position="251"/>
        <end position="275"/>
    </location>
</feature>
<accession>A0A6P8HYG4</accession>
<evidence type="ECO:0000313" key="11">
    <source>
        <dbReference type="Proteomes" id="UP000515163"/>
    </source>
</evidence>
<keyword evidence="11" id="KW-1185">Reference proteome</keyword>
<dbReference type="SUPFAM" id="SSF81321">
    <property type="entry name" value="Family A G protein-coupled receptor-like"/>
    <property type="match status" value="1"/>
</dbReference>
<feature type="transmembrane region" description="Helical" evidence="9">
    <location>
        <begin position="196"/>
        <end position="224"/>
    </location>
</feature>
<evidence type="ECO:0000256" key="3">
    <source>
        <dbReference type="ARBA" id="ARBA00022989"/>
    </source>
</evidence>
<dbReference type="InterPro" id="IPR000276">
    <property type="entry name" value="GPCR_Rhodpsn"/>
</dbReference>
<dbReference type="SMART" id="SM01381">
    <property type="entry name" value="7TM_GPCR_Srsx"/>
    <property type="match status" value="1"/>
</dbReference>
<evidence type="ECO:0000256" key="6">
    <source>
        <dbReference type="ARBA" id="ARBA00023170"/>
    </source>
</evidence>
<keyword evidence="2 8" id="KW-0812">Transmembrane</keyword>
<evidence type="ECO:0000256" key="1">
    <source>
        <dbReference type="ARBA" id="ARBA00004141"/>
    </source>
</evidence>
<dbReference type="PROSITE" id="PS50262">
    <property type="entry name" value="G_PROTEIN_RECEP_F1_2"/>
    <property type="match status" value="1"/>
</dbReference>
<dbReference type="PROSITE" id="PS00237">
    <property type="entry name" value="G_PROTEIN_RECEP_F1_1"/>
    <property type="match status" value="1"/>
</dbReference>
<dbReference type="OrthoDB" id="5975505at2759"/>
<dbReference type="PANTHER" id="PTHR45695:SF9">
    <property type="entry name" value="LEUCOKININ RECEPTOR"/>
    <property type="match status" value="1"/>
</dbReference>